<sequence>MEYCRMSKKIINLIILLPLATILIILCVANRQAVTLALNPFREDSVLSFTAPFFVFLFLAVIFGVLLGSAATWFAQGKHRKRARIEAKEAVRWHDEANRQKAAATAQLPHAGQLPAK</sequence>
<dbReference type="Proteomes" id="UP000317023">
    <property type="component" value="Unassembled WGS sequence"/>
</dbReference>
<keyword evidence="2" id="KW-1133">Transmembrane helix</keyword>
<evidence type="ECO:0000313" key="3">
    <source>
        <dbReference type="EMBL" id="TRB08615.1"/>
    </source>
</evidence>
<protein>
    <submittedName>
        <fullName evidence="3">LapA family protein</fullName>
    </submittedName>
</protein>
<evidence type="ECO:0000256" key="1">
    <source>
        <dbReference type="SAM" id="MobiDB-lite"/>
    </source>
</evidence>
<dbReference type="EMBL" id="SGOE01000001">
    <property type="protein sequence ID" value="TRB08615.1"/>
    <property type="molecule type" value="Genomic_DNA"/>
</dbReference>
<evidence type="ECO:0000256" key="2">
    <source>
        <dbReference type="SAM" id="Phobius"/>
    </source>
</evidence>
<accession>A0A546Y6M6</accession>
<evidence type="ECO:0000313" key="4">
    <source>
        <dbReference type="Proteomes" id="UP000317023"/>
    </source>
</evidence>
<comment type="caution">
    <text evidence="3">The sequence shown here is derived from an EMBL/GenBank/DDBJ whole genome shotgun (WGS) entry which is preliminary data.</text>
</comment>
<proteinExistence type="predicted"/>
<name>A0A546Y6M6_AGRTU</name>
<dbReference type="AlphaFoldDB" id="A0A546Y6M6"/>
<reference evidence="3 4" key="1">
    <citation type="journal article" date="2019" name="Appl. Microbiol. Biotechnol.">
        <title>Differential efficiency of wild type rhizogenic strains for rol gene transformation of plants.</title>
        <authorList>
            <person name="Desmet S."/>
            <person name="De Keyser E."/>
            <person name="Van Vaerenbergh J."/>
            <person name="Baeyen S."/>
            <person name="Van Huylenbroeck J."/>
            <person name="Geelen D."/>
            <person name="Dhooghe E."/>
        </authorList>
    </citation>
    <scope>NUCLEOTIDE SEQUENCE [LARGE SCALE GENOMIC DNA]</scope>
    <source>
        <strain evidence="3 4">MAFF210266</strain>
    </source>
</reference>
<organism evidence="3 4">
    <name type="scientific">Agrobacterium tumefaciens</name>
    <dbReference type="NCBI Taxonomy" id="358"/>
    <lineage>
        <taxon>Bacteria</taxon>
        <taxon>Pseudomonadati</taxon>
        <taxon>Pseudomonadota</taxon>
        <taxon>Alphaproteobacteria</taxon>
        <taxon>Hyphomicrobiales</taxon>
        <taxon>Rhizobiaceae</taxon>
        <taxon>Rhizobium/Agrobacterium group</taxon>
        <taxon>Agrobacterium</taxon>
        <taxon>Agrobacterium tumefaciens complex</taxon>
    </lineage>
</organism>
<feature type="region of interest" description="Disordered" evidence="1">
    <location>
        <begin position="94"/>
        <end position="117"/>
    </location>
</feature>
<keyword evidence="2" id="KW-0472">Membrane</keyword>
<feature type="transmembrane region" description="Helical" evidence="2">
    <location>
        <begin position="49"/>
        <end position="75"/>
    </location>
</feature>
<gene>
    <name evidence="3" type="ORF">EXN61_01390</name>
</gene>
<keyword evidence="2" id="KW-0812">Transmembrane</keyword>